<evidence type="ECO:0000313" key="3">
    <source>
        <dbReference type="Proteomes" id="UP000029389"/>
    </source>
</evidence>
<keyword evidence="1" id="KW-0472">Membrane</keyword>
<keyword evidence="1" id="KW-0812">Transmembrane</keyword>
<keyword evidence="1" id="KW-1133">Transmembrane helix</keyword>
<evidence type="ECO:0000256" key="1">
    <source>
        <dbReference type="SAM" id="Phobius"/>
    </source>
</evidence>
<sequence length="69" mass="8175">MEWVHELFQQYGYYVVLVGTLLEYIAFPFPGEPTLVYAGYLAYTGELQLSILLIIYWNECWDDNSVLFR</sequence>
<feature type="transmembrane region" description="Helical" evidence="1">
    <location>
        <begin position="12"/>
        <end position="29"/>
    </location>
</feature>
<dbReference type="Proteomes" id="UP000029389">
    <property type="component" value="Unassembled WGS sequence"/>
</dbReference>
<reference evidence="2 3" key="1">
    <citation type="submission" date="2014-04" db="EMBL/GenBank/DDBJ databases">
        <authorList>
            <person name="Bishop-Lilly K.A."/>
            <person name="Broomall S.M."/>
            <person name="Chain P.S."/>
            <person name="Chertkov O."/>
            <person name="Coyne S.R."/>
            <person name="Daligault H.E."/>
            <person name="Davenport K.W."/>
            <person name="Erkkila T."/>
            <person name="Frey K.G."/>
            <person name="Gibbons H.S."/>
            <person name="Gu W."/>
            <person name="Jaissle J."/>
            <person name="Johnson S.L."/>
            <person name="Koroleva G.I."/>
            <person name="Ladner J.T."/>
            <person name="Lo C.-C."/>
            <person name="Minogue T.D."/>
            <person name="Munk C."/>
            <person name="Palacios G.F."/>
            <person name="Redden C.L."/>
            <person name="Rosenzweig C.N."/>
            <person name="Scholz M.B."/>
            <person name="Teshima H."/>
            <person name="Xu Y."/>
        </authorList>
    </citation>
    <scope>NUCLEOTIDE SEQUENCE [LARGE SCALE GENOMIC DNA]</scope>
    <source>
        <strain evidence="2 3">BHP</strain>
    </source>
</reference>
<dbReference type="AlphaFoldDB" id="A0A090YMT7"/>
<organism evidence="2 3">
    <name type="scientific">Bacillus clarus</name>
    <dbReference type="NCBI Taxonomy" id="2338372"/>
    <lineage>
        <taxon>Bacteria</taxon>
        <taxon>Bacillati</taxon>
        <taxon>Bacillota</taxon>
        <taxon>Bacilli</taxon>
        <taxon>Bacillales</taxon>
        <taxon>Bacillaceae</taxon>
        <taxon>Bacillus</taxon>
        <taxon>Bacillus cereus group</taxon>
    </lineage>
</organism>
<protein>
    <submittedName>
        <fullName evidence="2">Putative membrane protein</fullName>
    </submittedName>
</protein>
<dbReference type="EMBL" id="JMQC01000008">
    <property type="protein sequence ID" value="KFM99784.1"/>
    <property type="molecule type" value="Genomic_DNA"/>
</dbReference>
<dbReference type="PATRIC" id="fig|1405.8.peg.3484"/>
<feature type="transmembrane region" description="Helical" evidence="1">
    <location>
        <begin position="35"/>
        <end position="57"/>
    </location>
</feature>
<proteinExistence type="predicted"/>
<name>A0A090YMT7_9BACI</name>
<gene>
    <name evidence="2" type="ORF">DJ93_3395</name>
</gene>
<comment type="caution">
    <text evidence="2">The sequence shown here is derived from an EMBL/GenBank/DDBJ whole genome shotgun (WGS) entry which is preliminary data.</text>
</comment>
<evidence type="ECO:0000313" key="2">
    <source>
        <dbReference type="EMBL" id="KFM99784.1"/>
    </source>
</evidence>
<accession>A0A090YMT7</accession>